<evidence type="ECO:0000259" key="2">
    <source>
        <dbReference type="PROSITE" id="PS51208"/>
    </source>
</evidence>
<dbReference type="InterPro" id="IPR006315">
    <property type="entry name" value="OM_autotransptr_brl_dom"/>
</dbReference>
<dbReference type="InterPro" id="IPR036709">
    <property type="entry name" value="Autotransporte_beta_dom_sf"/>
</dbReference>
<dbReference type="EMBL" id="JTJU01000001">
    <property type="protein sequence ID" value="OBX12101.1"/>
    <property type="molecule type" value="Genomic_DNA"/>
</dbReference>
<dbReference type="Proteomes" id="UP000092527">
    <property type="component" value="Unassembled WGS sequence"/>
</dbReference>
<reference evidence="3 4" key="1">
    <citation type="submission" date="2014-11" db="EMBL/GenBank/DDBJ databases">
        <title>Pan-genome of Gallibacterium spp.</title>
        <authorList>
            <person name="Kudirkiene E."/>
            <person name="Bojesen A.M."/>
        </authorList>
    </citation>
    <scope>NUCLEOTIDE SEQUENCE [LARGE SCALE GENOMIC DNA]</scope>
    <source>
        <strain evidence="3 4">18469/18</strain>
    </source>
</reference>
<evidence type="ECO:0000256" key="1">
    <source>
        <dbReference type="SAM" id="MobiDB-lite"/>
    </source>
</evidence>
<dbReference type="GO" id="GO:0019867">
    <property type="term" value="C:outer membrane"/>
    <property type="evidence" value="ECO:0007669"/>
    <property type="project" value="InterPro"/>
</dbReference>
<feature type="compositionally biased region" description="Pro residues" evidence="1">
    <location>
        <begin position="407"/>
        <end position="419"/>
    </location>
</feature>
<dbReference type="Gene3D" id="2.40.128.130">
    <property type="entry name" value="Autotransporter beta-domain"/>
    <property type="match status" value="1"/>
</dbReference>
<dbReference type="Pfam" id="PF03797">
    <property type="entry name" value="Autotransporter"/>
    <property type="match status" value="1"/>
</dbReference>
<proteinExistence type="predicted"/>
<sequence>MDSVDVYSDDHTSVKNHFILESGNIGFIRIDDNTDFTMLGGTINSLDIDDEGIRNIVIAGGEIKSDLFLIDAESITITGGSIVSNREAGVLKIRGGNLTMTGGNVRGTTGLSLINGMRGGITTIGGNATVTAISSPRFESVGAVVFYFLKLEGRDDKYQRQALNLMRSPDGIEGIVFSITTMNPSETYLLLNTNTLMLSGENSLSLHLDELGNINDDIKINNAHDLSVTSAPGKKFFAFDTIEKDGSGTWTLSGTLDKDIITGYTDDEGIQHPGFSINEGKIALAANTIVHTDMVVNPNGTLYSQSGGKQLVDSLAIKGTYQVDVNSHNDYSQLHSTKDIVIEDGSKLYVYADKLRGGDDTFLNVLTTDGELKGRFNPKVEDNSILFDFTALYEPQAMHLNAKAVPVPEPEPEPTPTPEPKPEPTPEPKPGLIEHLVKQTCDDCLAPMAASLDKIKASVDNDIAFGLMKLTSEKEVVNAVEQIQPLLGIRTSRVIMEATDTLTKAIPTGRCLAGAGDNQVWAKVLGEWNERDGSSGLSGYQATHRGIAVGSERCVTENTKLGLTAGYLKTDADSYDSAANHNLKADTWQVGVYGNTALTPQWDIDFYAGIGQAYLDGKRHLSFLGRTAESEMKANHFRTGITLNRAFQVNPQAKVTPFIGLDYQRVEIEDYIEKGAKDFNFAVDKQSTEAFMAKVGIKGDFQVNERLSLQAKAAVGYDMSYRGNYLRAGFVNYPKYRFTLEECDPSRVRGELDVGAKYQISQNVSLGAGVQSTFAKGFNSVAGNVNLSIQF</sequence>
<dbReference type="InterPro" id="IPR005546">
    <property type="entry name" value="Autotransporte_beta"/>
</dbReference>
<organism evidence="3 4">
    <name type="scientific">Gallibacterium salpingitidis</name>
    <dbReference type="NCBI Taxonomy" id="505341"/>
    <lineage>
        <taxon>Bacteria</taxon>
        <taxon>Pseudomonadati</taxon>
        <taxon>Pseudomonadota</taxon>
        <taxon>Gammaproteobacteria</taxon>
        <taxon>Pasteurellales</taxon>
        <taxon>Pasteurellaceae</taxon>
        <taxon>Gallibacterium</taxon>
    </lineage>
</organism>
<accession>A0AB36E4Y4</accession>
<feature type="domain" description="Autotransporter" evidence="2">
    <location>
        <begin position="513"/>
        <end position="791"/>
    </location>
</feature>
<dbReference type="NCBIfam" id="TIGR01414">
    <property type="entry name" value="autotrans_barl"/>
    <property type="match status" value="1"/>
</dbReference>
<dbReference type="SUPFAM" id="SSF103515">
    <property type="entry name" value="Autotransporter"/>
    <property type="match status" value="1"/>
</dbReference>
<comment type="caution">
    <text evidence="3">The sequence shown here is derived from an EMBL/GenBank/DDBJ whole genome shotgun (WGS) entry which is preliminary data.</text>
</comment>
<gene>
    <name evidence="3" type="ORF">QV09_00060</name>
</gene>
<dbReference type="PROSITE" id="PS51208">
    <property type="entry name" value="AUTOTRANSPORTER"/>
    <property type="match status" value="1"/>
</dbReference>
<dbReference type="SMART" id="SM00869">
    <property type="entry name" value="Autotransporter"/>
    <property type="match status" value="1"/>
</dbReference>
<evidence type="ECO:0000313" key="3">
    <source>
        <dbReference type="EMBL" id="OBX12101.1"/>
    </source>
</evidence>
<name>A0AB36E4Y4_9PAST</name>
<dbReference type="AlphaFoldDB" id="A0AB36E4Y4"/>
<feature type="region of interest" description="Disordered" evidence="1">
    <location>
        <begin position="406"/>
        <end position="431"/>
    </location>
</feature>
<evidence type="ECO:0000313" key="4">
    <source>
        <dbReference type="Proteomes" id="UP000092527"/>
    </source>
</evidence>
<protein>
    <recommendedName>
        <fullName evidence="2">Autotransporter domain-containing protein</fullName>
    </recommendedName>
</protein>